<protein>
    <submittedName>
        <fullName evidence="1">Uncharacterized protein</fullName>
    </submittedName>
</protein>
<name>A0ABD0LKW5_9CAEN</name>
<dbReference type="EMBL" id="JACVVK020000039">
    <property type="protein sequence ID" value="KAK7500186.1"/>
    <property type="molecule type" value="Genomic_DNA"/>
</dbReference>
<dbReference type="Proteomes" id="UP001519460">
    <property type="component" value="Unassembled WGS sequence"/>
</dbReference>
<sequence>MKVNQYWLILCSSLKLDLRAKSYNLIRIASTLDQALASIRIASRLDQALASIRIASRLDQALASIRIASALDQALASKSERKPLR</sequence>
<organism evidence="1 2">
    <name type="scientific">Batillaria attramentaria</name>
    <dbReference type="NCBI Taxonomy" id="370345"/>
    <lineage>
        <taxon>Eukaryota</taxon>
        <taxon>Metazoa</taxon>
        <taxon>Spiralia</taxon>
        <taxon>Lophotrochozoa</taxon>
        <taxon>Mollusca</taxon>
        <taxon>Gastropoda</taxon>
        <taxon>Caenogastropoda</taxon>
        <taxon>Sorbeoconcha</taxon>
        <taxon>Cerithioidea</taxon>
        <taxon>Batillariidae</taxon>
        <taxon>Batillaria</taxon>
    </lineage>
</organism>
<gene>
    <name evidence="1" type="ORF">BaRGS_00008733</name>
</gene>
<evidence type="ECO:0000313" key="2">
    <source>
        <dbReference type="Proteomes" id="UP001519460"/>
    </source>
</evidence>
<evidence type="ECO:0000313" key="1">
    <source>
        <dbReference type="EMBL" id="KAK7500186.1"/>
    </source>
</evidence>
<proteinExistence type="predicted"/>
<comment type="caution">
    <text evidence="1">The sequence shown here is derived from an EMBL/GenBank/DDBJ whole genome shotgun (WGS) entry which is preliminary data.</text>
</comment>
<reference evidence="1 2" key="1">
    <citation type="journal article" date="2023" name="Sci. Data">
        <title>Genome assembly of the Korean intertidal mud-creeper Batillaria attramentaria.</title>
        <authorList>
            <person name="Patra A.K."/>
            <person name="Ho P.T."/>
            <person name="Jun S."/>
            <person name="Lee S.J."/>
            <person name="Kim Y."/>
            <person name="Won Y.J."/>
        </authorList>
    </citation>
    <scope>NUCLEOTIDE SEQUENCE [LARGE SCALE GENOMIC DNA]</scope>
    <source>
        <strain evidence="1">Wonlab-2016</strain>
    </source>
</reference>
<dbReference type="AlphaFoldDB" id="A0ABD0LKW5"/>
<keyword evidence="2" id="KW-1185">Reference proteome</keyword>
<accession>A0ABD0LKW5</accession>